<protein>
    <recommendedName>
        <fullName evidence="4">tRNA pseudouridine synthase A</fullName>
        <ecNumber evidence="4">5.4.99.12</ecNumber>
    </recommendedName>
    <alternativeName>
        <fullName evidence="4">tRNA pseudouridine(38-40) synthase</fullName>
    </alternativeName>
    <alternativeName>
        <fullName evidence="4">tRNA pseudouridylate synthase I</fullName>
    </alternativeName>
    <alternativeName>
        <fullName evidence="4">tRNA-uridine isomerase I</fullName>
    </alternativeName>
</protein>
<dbReference type="CDD" id="cd02570">
    <property type="entry name" value="PseudoU_synth_EcTruA"/>
    <property type="match status" value="1"/>
</dbReference>
<keyword evidence="10" id="KW-1185">Reference proteome</keyword>
<dbReference type="SUPFAM" id="SSF55120">
    <property type="entry name" value="Pseudouridine synthase"/>
    <property type="match status" value="1"/>
</dbReference>
<evidence type="ECO:0000259" key="8">
    <source>
        <dbReference type="Pfam" id="PF01416"/>
    </source>
</evidence>
<reference evidence="9 10" key="1">
    <citation type="journal article" date="2012" name="BMC Genomics">
        <title>Genomic sequence analysis and characterization of Sneathia amnii sp. nov.</title>
        <authorList>
            <consortium name="Vaginal Microbiome Consortium (additional members)"/>
            <person name="Harwich M.D.Jr."/>
            <person name="Serrano M.G."/>
            <person name="Fettweis J.M."/>
            <person name="Alves J.M."/>
            <person name="Reimers M.A."/>
            <person name="Buck G.A."/>
            <person name="Jefferson K.K."/>
        </authorList>
    </citation>
    <scope>NUCLEOTIDE SEQUENCE [LARGE SCALE GENOMIC DNA]</scope>
    <source>
        <strain evidence="9 10">SN35</strain>
    </source>
</reference>
<evidence type="ECO:0000256" key="2">
    <source>
        <dbReference type="ARBA" id="ARBA00022694"/>
    </source>
</evidence>
<dbReference type="InterPro" id="IPR020094">
    <property type="entry name" value="TruA/RsuA/RluB/E/F_N"/>
</dbReference>
<organism evidence="9 10">
    <name type="scientific">Sneathia vaginalis</name>
    <dbReference type="NCBI Taxonomy" id="187101"/>
    <lineage>
        <taxon>Bacteria</taxon>
        <taxon>Fusobacteriati</taxon>
        <taxon>Fusobacteriota</taxon>
        <taxon>Fusobacteriia</taxon>
        <taxon>Fusobacteriales</taxon>
        <taxon>Leptotrichiaceae</taxon>
        <taxon>Sneathia</taxon>
    </lineage>
</organism>
<dbReference type="KEGG" id="sns:VC03_02375"/>
<dbReference type="AlphaFoldDB" id="A0A0E3UTR0"/>
<dbReference type="InterPro" id="IPR020103">
    <property type="entry name" value="PsdUridine_synth_cat_dom_sf"/>
</dbReference>
<comment type="function">
    <text evidence="4">Formation of pseudouridine at positions 38, 39 and 40 in the anticodon stem and loop of transfer RNAs.</text>
</comment>
<evidence type="ECO:0000256" key="4">
    <source>
        <dbReference type="HAMAP-Rule" id="MF_00171"/>
    </source>
</evidence>
<dbReference type="EMBL" id="CP011280">
    <property type="protein sequence ID" value="AKC95394.1"/>
    <property type="molecule type" value="Genomic_DNA"/>
</dbReference>
<dbReference type="NCBIfam" id="TIGR00071">
    <property type="entry name" value="hisT_truA"/>
    <property type="match status" value="1"/>
</dbReference>
<dbReference type="HAMAP" id="MF_00171">
    <property type="entry name" value="TruA"/>
    <property type="match status" value="1"/>
</dbReference>
<dbReference type="GO" id="GO:0160147">
    <property type="term" value="F:tRNA pseudouridine(38-40) synthase activity"/>
    <property type="evidence" value="ECO:0007669"/>
    <property type="project" value="UniProtKB-EC"/>
</dbReference>
<evidence type="ECO:0000256" key="3">
    <source>
        <dbReference type="ARBA" id="ARBA00023235"/>
    </source>
</evidence>
<name>A0A0E3UTR0_9FUSO</name>
<sequence>MDIRMVYSYDGSKFYGMQRQKNKITVQGEIERVIFEVFNEKINLISSGRTDRGVHALMQVSNFKISKTIPPIAIKKQLNKALYGKIKVYNIDIVDKDFNSRYMATYRTYLYRLKYIDDISPFEASYISEIRKDIDIEKINKKLALFVGEHDFTLYSKSDKDQKNPVRKIYSANCVKINDEFQIIIKGNSFLKSMIRLIVASCIYEDEKTIINKLNGIGNGPKKILSPNGLYLKEVCYDN</sequence>
<dbReference type="InterPro" id="IPR020095">
    <property type="entry name" value="PsdUridine_synth_TruA_C"/>
</dbReference>
<dbReference type="PATRIC" id="fig|1069640.6.peg.455"/>
<dbReference type="GO" id="GO:0003723">
    <property type="term" value="F:RNA binding"/>
    <property type="evidence" value="ECO:0007669"/>
    <property type="project" value="InterPro"/>
</dbReference>
<dbReference type="HOGENOM" id="CLU_014673_0_1_0"/>
<dbReference type="Pfam" id="PF01416">
    <property type="entry name" value="PseudoU_synth_1"/>
    <property type="match status" value="2"/>
</dbReference>
<dbReference type="InterPro" id="IPR020097">
    <property type="entry name" value="PsdUridine_synth_TruA_a/b_dom"/>
</dbReference>
<feature type="active site" description="Nucleophile" evidence="4 5">
    <location>
        <position position="51"/>
    </location>
</feature>
<dbReference type="GO" id="GO:0031119">
    <property type="term" value="P:tRNA pseudouridine synthesis"/>
    <property type="evidence" value="ECO:0007669"/>
    <property type="project" value="UniProtKB-UniRule"/>
</dbReference>
<dbReference type="PANTHER" id="PTHR11142:SF0">
    <property type="entry name" value="TRNA PSEUDOURIDINE SYNTHASE-LIKE 1"/>
    <property type="match status" value="1"/>
</dbReference>
<evidence type="ECO:0000313" key="9">
    <source>
        <dbReference type="EMBL" id="AKC95394.1"/>
    </source>
</evidence>
<accession>A0A0E3UTR0</accession>
<evidence type="ECO:0000313" key="10">
    <source>
        <dbReference type="Proteomes" id="UP000033103"/>
    </source>
</evidence>
<dbReference type="PIRSF" id="PIRSF001430">
    <property type="entry name" value="tRNA_psdUrid_synth"/>
    <property type="match status" value="1"/>
</dbReference>
<evidence type="ECO:0000256" key="7">
    <source>
        <dbReference type="RuleBase" id="RU003792"/>
    </source>
</evidence>
<evidence type="ECO:0000256" key="1">
    <source>
        <dbReference type="ARBA" id="ARBA00009375"/>
    </source>
</evidence>
<keyword evidence="3 4" id="KW-0413">Isomerase</keyword>
<comment type="catalytic activity">
    <reaction evidence="4 7">
        <text>uridine(38/39/40) in tRNA = pseudouridine(38/39/40) in tRNA</text>
        <dbReference type="Rhea" id="RHEA:22376"/>
        <dbReference type="Rhea" id="RHEA-COMP:10085"/>
        <dbReference type="Rhea" id="RHEA-COMP:10087"/>
        <dbReference type="ChEBI" id="CHEBI:65314"/>
        <dbReference type="ChEBI" id="CHEBI:65315"/>
        <dbReference type="EC" id="5.4.99.12"/>
    </reaction>
</comment>
<dbReference type="PANTHER" id="PTHR11142">
    <property type="entry name" value="PSEUDOURIDYLATE SYNTHASE"/>
    <property type="match status" value="1"/>
</dbReference>
<dbReference type="Proteomes" id="UP000033103">
    <property type="component" value="Chromosome"/>
</dbReference>
<comment type="subunit">
    <text evidence="4">Homodimer.</text>
</comment>
<evidence type="ECO:0000256" key="6">
    <source>
        <dbReference type="PIRSR" id="PIRSR001430-2"/>
    </source>
</evidence>
<gene>
    <name evidence="4" type="primary">truA</name>
    <name evidence="9" type="ORF">VC03_02375</name>
</gene>
<dbReference type="STRING" id="187101.VC03_02375"/>
<dbReference type="Gene3D" id="3.30.70.580">
    <property type="entry name" value="Pseudouridine synthase I, catalytic domain, N-terminal subdomain"/>
    <property type="match status" value="1"/>
</dbReference>
<dbReference type="Gene3D" id="3.30.70.660">
    <property type="entry name" value="Pseudouridine synthase I, catalytic domain, C-terminal subdomain"/>
    <property type="match status" value="1"/>
</dbReference>
<comment type="caution">
    <text evidence="4">Lacks conserved residue(s) required for the propagation of feature annotation.</text>
</comment>
<proteinExistence type="inferred from homology"/>
<dbReference type="InterPro" id="IPR001406">
    <property type="entry name" value="PsdUridine_synth_TruA"/>
</dbReference>
<dbReference type="OrthoDB" id="9811823at2"/>
<evidence type="ECO:0000256" key="5">
    <source>
        <dbReference type="PIRSR" id="PIRSR001430-1"/>
    </source>
</evidence>
<keyword evidence="2 4" id="KW-0819">tRNA processing</keyword>
<feature type="domain" description="Pseudouridine synthase I TruA alpha/beta" evidence="8">
    <location>
        <begin position="145"/>
        <end position="238"/>
    </location>
</feature>
<comment type="similarity">
    <text evidence="1 4 7">Belongs to the tRNA pseudouridine synthase TruA family.</text>
</comment>
<dbReference type="FunFam" id="3.30.70.580:FF:000001">
    <property type="entry name" value="tRNA pseudouridine synthase A"/>
    <property type="match status" value="1"/>
</dbReference>
<dbReference type="EC" id="5.4.99.12" evidence="4"/>
<feature type="domain" description="Pseudouridine synthase I TruA alpha/beta" evidence="8">
    <location>
        <begin position="6"/>
        <end position="102"/>
    </location>
</feature>
<feature type="binding site" evidence="4 6">
    <location>
        <position position="109"/>
    </location>
    <ligand>
        <name>substrate</name>
    </ligand>
</feature>
<dbReference type="RefSeq" id="WP_046328500.1">
    <property type="nucleotide sequence ID" value="NZ_CAUPIC010000004.1"/>
</dbReference>